<sequence length="314" mass="34735">MDENDSSGRRRPLPSLVGLQAFEAAARHTSFRDAADEMAITPTAVSHRIRGLEEHLGVKLFERRPRKVSVTEAGAVLLDHLGPAFQGIRGGCDAVARFGGNRTYTITLTSVLSALWLTPRLDALRSRMPGIGLRILATEDVADLHAHEADFAIRHFAHKTDLKSLEAVWLGRDLLYPCASPALIGRSGKTLASLPLIHFEVNNPTHHKQSWEEWFGRHGHMSSRKNDLDTTFSNEIQAFYATLAGQGVGLISRTLAQDFIDRGLLTVIDDRHIEGAELALLRRENALAGSLENSLWNWLRVSLSEWKSTSAITP</sequence>
<proteinExistence type="inferred from homology"/>
<keyword evidence="3" id="KW-0238">DNA-binding</keyword>
<dbReference type="InterPro" id="IPR005119">
    <property type="entry name" value="LysR_subst-bd"/>
</dbReference>
<reference evidence="7" key="1">
    <citation type="submission" date="2018-07" db="EMBL/GenBank/DDBJ databases">
        <title>Genome sequence of Erythrobacter strain YH-07, an antagonistic bacterium isolated from Yellow Sea.</title>
        <authorList>
            <person name="Tang T."/>
            <person name="Liu Q."/>
            <person name="Sun X."/>
        </authorList>
    </citation>
    <scope>NUCLEOTIDE SEQUENCE [LARGE SCALE GENOMIC DNA]</scope>
    <source>
        <strain evidence="7">YH-07</strain>
    </source>
</reference>
<dbReference type="Gene3D" id="3.40.190.10">
    <property type="entry name" value="Periplasmic binding protein-like II"/>
    <property type="match status" value="2"/>
</dbReference>
<dbReference type="GO" id="GO:0043565">
    <property type="term" value="F:sequence-specific DNA binding"/>
    <property type="evidence" value="ECO:0007669"/>
    <property type="project" value="TreeGrafter"/>
</dbReference>
<keyword evidence="7" id="KW-1185">Reference proteome</keyword>
<feature type="domain" description="HTH lysR-type" evidence="5">
    <location>
        <begin position="14"/>
        <end position="71"/>
    </location>
</feature>
<protein>
    <submittedName>
        <fullName evidence="6">LysR family transcriptional regulator</fullName>
    </submittedName>
</protein>
<dbReference type="PANTHER" id="PTHR30537">
    <property type="entry name" value="HTH-TYPE TRANSCRIPTIONAL REGULATOR"/>
    <property type="match status" value="1"/>
</dbReference>
<dbReference type="Pfam" id="PF03466">
    <property type="entry name" value="LysR_substrate"/>
    <property type="match status" value="1"/>
</dbReference>
<dbReference type="OrthoDB" id="9813056at2"/>
<dbReference type="Proteomes" id="UP000254508">
    <property type="component" value="Chromosome"/>
</dbReference>
<dbReference type="SUPFAM" id="SSF53850">
    <property type="entry name" value="Periplasmic binding protein-like II"/>
    <property type="match status" value="1"/>
</dbReference>
<name>A0A345YBJ3_9SPHN</name>
<dbReference type="PRINTS" id="PR00039">
    <property type="entry name" value="HTHLYSR"/>
</dbReference>
<keyword evidence="4" id="KW-0804">Transcription</keyword>
<comment type="similarity">
    <text evidence="1">Belongs to the LysR transcriptional regulatory family.</text>
</comment>
<dbReference type="GO" id="GO:0003700">
    <property type="term" value="F:DNA-binding transcription factor activity"/>
    <property type="evidence" value="ECO:0007669"/>
    <property type="project" value="InterPro"/>
</dbReference>
<keyword evidence="2" id="KW-0805">Transcription regulation</keyword>
<organism evidence="6 7">
    <name type="scientific">Erythrobacter aureus</name>
    <dbReference type="NCBI Taxonomy" id="2182384"/>
    <lineage>
        <taxon>Bacteria</taxon>
        <taxon>Pseudomonadati</taxon>
        <taxon>Pseudomonadota</taxon>
        <taxon>Alphaproteobacteria</taxon>
        <taxon>Sphingomonadales</taxon>
        <taxon>Erythrobacteraceae</taxon>
        <taxon>Erythrobacter/Porphyrobacter group</taxon>
        <taxon>Erythrobacter</taxon>
    </lineage>
</organism>
<evidence type="ECO:0000259" key="5">
    <source>
        <dbReference type="PROSITE" id="PS50931"/>
    </source>
</evidence>
<dbReference type="PROSITE" id="PS50931">
    <property type="entry name" value="HTH_LYSR"/>
    <property type="match status" value="1"/>
</dbReference>
<evidence type="ECO:0000256" key="2">
    <source>
        <dbReference type="ARBA" id="ARBA00023015"/>
    </source>
</evidence>
<dbReference type="PANTHER" id="PTHR30537:SF26">
    <property type="entry name" value="GLYCINE CLEAVAGE SYSTEM TRANSCRIPTIONAL ACTIVATOR"/>
    <property type="match status" value="1"/>
</dbReference>
<accession>A0A345YBJ3</accession>
<gene>
    <name evidence="6" type="ORF">DVR09_02205</name>
</gene>
<dbReference type="SUPFAM" id="SSF46785">
    <property type="entry name" value="Winged helix' DNA-binding domain"/>
    <property type="match status" value="1"/>
</dbReference>
<dbReference type="InterPro" id="IPR036390">
    <property type="entry name" value="WH_DNA-bd_sf"/>
</dbReference>
<dbReference type="GO" id="GO:0006351">
    <property type="term" value="P:DNA-templated transcription"/>
    <property type="evidence" value="ECO:0007669"/>
    <property type="project" value="TreeGrafter"/>
</dbReference>
<dbReference type="EMBL" id="CP031357">
    <property type="protein sequence ID" value="AXK41295.1"/>
    <property type="molecule type" value="Genomic_DNA"/>
</dbReference>
<evidence type="ECO:0000313" key="6">
    <source>
        <dbReference type="EMBL" id="AXK41295.1"/>
    </source>
</evidence>
<dbReference type="Pfam" id="PF00126">
    <property type="entry name" value="HTH_1"/>
    <property type="match status" value="1"/>
</dbReference>
<dbReference type="Gene3D" id="1.10.10.10">
    <property type="entry name" value="Winged helix-like DNA-binding domain superfamily/Winged helix DNA-binding domain"/>
    <property type="match status" value="1"/>
</dbReference>
<evidence type="ECO:0000256" key="1">
    <source>
        <dbReference type="ARBA" id="ARBA00009437"/>
    </source>
</evidence>
<dbReference type="InterPro" id="IPR058163">
    <property type="entry name" value="LysR-type_TF_proteobact-type"/>
</dbReference>
<evidence type="ECO:0000256" key="3">
    <source>
        <dbReference type="ARBA" id="ARBA00023125"/>
    </source>
</evidence>
<evidence type="ECO:0000256" key="4">
    <source>
        <dbReference type="ARBA" id="ARBA00023163"/>
    </source>
</evidence>
<dbReference type="InterPro" id="IPR000847">
    <property type="entry name" value="LysR_HTH_N"/>
</dbReference>
<dbReference type="RefSeq" id="WP_115415484.1">
    <property type="nucleotide sequence ID" value="NZ_CP031357.1"/>
</dbReference>
<dbReference type="KEGG" id="err:DVR09_02205"/>
<dbReference type="AlphaFoldDB" id="A0A345YBJ3"/>
<dbReference type="InterPro" id="IPR036388">
    <property type="entry name" value="WH-like_DNA-bd_sf"/>
</dbReference>
<dbReference type="FunFam" id="1.10.10.10:FF:000001">
    <property type="entry name" value="LysR family transcriptional regulator"/>
    <property type="match status" value="1"/>
</dbReference>
<evidence type="ECO:0000313" key="7">
    <source>
        <dbReference type="Proteomes" id="UP000254508"/>
    </source>
</evidence>